<reference evidence="2" key="1">
    <citation type="journal article" date="2014" name="Int. J. Syst. Evol. Microbiol.">
        <title>Complete genome sequence of Corynebacterium casei LMG S-19264T (=DSM 44701T), isolated from a smear-ripened cheese.</title>
        <authorList>
            <consortium name="US DOE Joint Genome Institute (JGI-PGF)"/>
            <person name="Walter F."/>
            <person name="Albersmeier A."/>
            <person name="Kalinowski J."/>
            <person name="Ruckert C."/>
        </authorList>
    </citation>
    <scope>NUCLEOTIDE SEQUENCE</scope>
    <source>
        <strain evidence="2">VKM Ac-2007</strain>
    </source>
</reference>
<dbReference type="EMBL" id="BSEV01000007">
    <property type="protein sequence ID" value="GLK10256.1"/>
    <property type="molecule type" value="Genomic_DNA"/>
</dbReference>
<dbReference type="AlphaFoldDB" id="A0A9W6MDK4"/>
<proteinExistence type="predicted"/>
<gene>
    <name evidence="2" type="ORF">GCM10017600_36620</name>
</gene>
<sequence length="89" mass="9510">MGQGRRGEGRTEDEGGEERESYRDRGSLHGTLKATDAVMRSLPPCPDHAVNVPGAAGRTPSHLVPARGPRARSAGGTRFYSPTQARARL</sequence>
<keyword evidence="3" id="KW-1185">Reference proteome</keyword>
<protein>
    <submittedName>
        <fullName evidence="2">Uncharacterized protein</fullName>
    </submittedName>
</protein>
<name>A0A9W6MDK4_9ACTN</name>
<dbReference type="Proteomes" id="UP001143474">
    <property type="component" value="Unassembled WGS sequence"/>
</dbReference>
<reference evidence="2" key="2">
    <citation type="submission" date="2023-01" db="EMBL/GenBank/DDBJ databases">
        <authorList>
            <person name="Sun Q."/>
            <person name="Evtushenko L."/>
        </authorList>
    </citation>
    <scope>NUCLEOTIDE SEQUENCE</scope>
    <source>
        <strain evidence="2">VKM Ac-2007</strain>
    </source>
</reference>
<feature type="compositionally biased region" description="Basic and acidic residues" evidence="1">
    <location>
        <begin position="1"/>
        <end position="27"/>
    </location>
</feature>
<feature type="region of interest" description="Disordered" evidence="1">
    <location>
        <begin position="1"/>
        <end position="31"/>
    </location>
</feature>
<comment type="caution">
    <text evidence="2">The sequence shown here is derived from an EMBL/GenBank/DDBJ whole genome shotgun (WGS) entry which is preliminary data.</text>
</comment>
<evidence type="ECO:0000313" key="2">
    <source>
        <dbReference type="EMBL" id="GLK10256.1"/>
    </source>
</evidence>
<feature type="compositionally biased region" description="Polar residues" evidence="1">
    <location>
        <begin position="80"/>
        <end position="89"/>
    </location>
</feature>
<evidence type="ECO:0000256" key="1">
    <source>
        <dbReference type="SAM" id="MobiDB-lite"/>
    </source>
</evidence>
<feature type="region of interest" description="Disordered" evidence="1">
    <location>
        <begin position="44"/>
        <end position="89"/>
    </location>
</feature>
<accession>A0A9W6MDK4</accession>
<organism evidence="2 3">
    <name type="scientific">Streptosporangium carneum</name>
    <dbReference type="NCBI Taxonomy" id="47481"/>
    <lineage>
        <taxon>Bacteria</taxon>
        <taxon>Bacillati</taxon>
        <taxon>Actinomycetota</taxon>
        <taxon>Actinomycetes</taxon>
        <taxon>Streptosporangiales</taxon>
        <taxon>Streptosporangiaceae</taxon>
        <taxon>Streptosporangium</taxon>
    </lineage>
</organism>
<evidence type="ECO:0000313" key="3">
    <source>
        <dbReference type="Proteomes" id="UP001143474"/>
    </source>
</evidence>